<dbReference type="Gene3D" id="1.10.10.10">
    <property type="entry name" value="Winged helix-like DNA-binding domain superfamily/Winged helix DNA-binding domain"/>
    <property type="match status" value="2"/>
</dbReference>
<sequence length="303" mass="32326">MSAPPSPRATAAILVAVRQAADLLCDRWTLMLLALLANGATRFAALVDGGVPARLAALRLRTLEGAGLVVKLPYCLRPVRHEYRLTPAGEAFLPVLHEMLRWEAAHNAMPPPAALLGGRTLRNVMACAACGADADARGVALQVTGRGIAALPAKQRATRRSTLDSADGQALPWLAASLDIFGDKWGIEILVCAFMRVRRFGALRDATGIAANILSNRLERLQALGLLTPGGEGYWLTPRGLDLYGVLVAIQNWADHWLVARTRAPIRLVHRSCGAAFLPSAFLPDPAVAHASALAVSVNHAMR</sequence>
<dbReference type="RefSeq" id="WP_135244625.1">
    <property type="nucleotide sequence ID" value="NZ_SIHO01000001.1"/>
</dbReference>
<dbReference type="Proteomes" id="UP000297737">
    <property type="component" value="Unassembled WGS sequence"/>
</dbReference>
<comment type="caution">
    <text evidence="5">The sequence shown here is derived from an EMBL/GenBank/DDBJ whole genome shotgun (WGS) entry which is preliminary data.</text>
</comment>
<dbReference type="InterPro" id="IPR036388">
    <property type="entry name" value="WH-like_DNA-bd_sf"/>
</dbReference>
<dbReference type="EMBL" id="SIHO01000001">
    <property type="protein sequence ID" value="TFU05901.1"/>
    <property type="molecule type" value="Genomic_DNA"/>
</dbReference>
<dbReference type="PANTHER" id="PTHR33204:SF18">
    <property type="entry name" value="TRANSCRIPTIONAL REGULATORY PROTEIN"/>
    <property type="match status" value="1"/>
</dbReference>
<accession>A0A4Y9EQK4</accession>
<proteinExistence type="predicted"/>
<gene>
    <name evidence="5" type="ORF">EUV02_02430</name>
</gene>
<name>A0A4Y9EQK4_9SPHN</name>
<evidence type="ECO:0000313" key="6">
    <source>
        <dbReference type="Proteomes" id="UP000297737"/>
    </source>
</evidence>
<dbReference type="Pfam" id="PF01638">
    <property type="entry name" value="HxlR"/>
    <property type="match status" value="2"/>
</dbReference>
<dbReference type="InterPro" id="IPR036390">
    <property type="entry name" value="WH_DNA-bd_sf"/>
</dbReference>
<dbReference type="OrthoDB" id="9782219at2"/>
<dbReference type="AlphaFoldDB" id="A0A4Y9EQK4"/>
<dbReference type="InterPro" id="IPR002577">
    <property type="entry name" value="HTH_HxlR"/>
</dbReference>
<reference evidence="5 6" key="1">
    <citation type="submission" date="2019-02" db="EMBL/GenBank/DDBJ databases">
        <title>Polymorphobacter sp. isolated from the lake at the Tibet of China.</title>
        <authorList>
            <person name="Li A."/>
        </authorList>
    </citation>
    <scope>NUCLEOTIDE SEQUENCE [LARGE SCALE GENOMIC DNA]</scope>
    <source>
        <strain evidence="5 6">DJ1R-1</strain>
    </source>
</reference>
<dbReference type="PANTHER" id="PTHR33204">
    <property type="entry name" value="TRANSCRIPTIONAL REGULATOR, MARR FAMILY"/>
    <property type="match status" value="1"/>
</dbReference>
<keyword evidence="6" id="KW-1185">Reference proteome</keyword>
<evidence type="ECO:0000256" key="1">
    <source>
        <dbReference type="ARBA" id="ARBA00023015"/>
    </source>
</evidence>
<dbReference type="PROSITE" id="PS51118">
    <property type="entry name" value="HTH_HXLR"/>
    <property type="match status" value="2"/>
</dbReference>
<evidence type="ECO:0000313" key="5">
    <source>
        <dbReference type="EMBL" id="TFU05901.1"/>
    </source>
</evidence>
<evidence type="ECO:0000256" key="2">
    <source>
        <dbReference type="ARBA" id="ARBA00023125"/>
    </source>
</evidence>
<feature type="domain" description="HTH hxlR-type" evidence="4">
    <location>
        <begin position="171"/>
        <end position="262"/>
    </location>
</feature>
<dbReference type="SUPFAM" id="SSF46785">
    <property type="entry name" value="Winged helix' DNA-binding domain"/>
    <property type="match status" value="2"/>
</dbReference>
<keyword evidence="3" id="KW-0804">Transcription</keyword>
<evidence type="ECO:0000256" key="3">
    <source>
        <dbReference type="ARBA" id="ARBA00023163"/>
    </source>
</evidence>
<protein>
    <submittedName>
        <fullName evidence="5">Transcriptional regulator</fullName>
    </submittedName>
</protein>
<keyword evidence="2" id="KW-0238">DNA-binding</keyword>
<feature type="domain" description="HTH hxlR-type" evidence="4">
    <location>
        <begin position="15"/>
        <end position="111"/>
    </location>
</feature>
<organism evidence="5 6">
    <name type="scientific">Glacieibacterium arshaanense</name>
    <dbReference type="NCBI Taxonomy" id="2511025"/>
    <lineage>
        <taxon>Bacteria</taxon>
        <taxon>Pseudomonadati</taxon>
        <taxon>Pseudomonadota</taxon>
        <taxon>Alphaproteobacteria</taxon>
        <taxon>Sphingomonadales</taxon>
        <taxon>Sphingosinicellaceae</taxon>
        <taxon>Glacieibacterium</taxon>
    </lineage>
</organism>
<evidence type="ECO:0000259" key="4">
    <source>
        <dbReference type="PROSITE" id="PS51118"/>
    </source>
</evidence>
<keyword evidence="1" id="KW-0805">Transcription regulation</keyword>
<dbReference type="GO" id="GO:0003677">
    <property type="term" value="F:DNA binding"/>
    <property type="evidence" value="ECO:0007669"/>
    <property type="project" value="UniProtKB-KW"/>
</dbReference>